<evidence type="ECO:0000313" key="1">
    <source>
        <dbReference type="EMBL" id="KZT69452.1"/>
    </source>
</evidence>
<dbReference type="Gene3D" id="3.30.710.10">
    <property type="entry name" value="Potassium Channel Kv1.1, Chain A"/>
    <property type="match status" value="1"/>
</dbReference>
<gene>
    <name evidence="1" type="ORF">DAEQUDRAFT_745253</name>
</gene>
<evidence type="ECO:0000313" key="2">
    <source>
        <dbReference type="Proteomes" id="UP000076727"/>
    </source>
</evidence>
<protein>
    <recommendedName>
        <fullName evidence="3">BTB domain-containing protein</fullName>
    </recommendedName>
</protein>
<accession>A0A165QGT1</accession>
<name>A0A165QGT1_9APHY</name>
<dbReference type="Proteomes" id="UP000076727">
    <property type="component" value="Unassembled WGS sequence"/>
</dbReference>
<reference evidence="1 2" key="1">
    <citation type="journal article" date="2016" name="Mol. Biol. Evol.">
        <title>Comparative Genomics of Early-Diverging Mushroom-Forming Fungi Provides Insights into the Origins of Lignocellulose Decay Capabilities.</title>
        <authorList>
            <person name="Nagy L.G."/>
            <person name="Riley R."/>
            <person name="Tritt A."/>
            <person name="Adam C."/>
            <person name="Daum C."/>
            <person name="Floudas D."/>
            <person name="Sun H."/>
            <person name="Yadav J.S."/>
            <person name="Pangilinan J."/>
            <person name="Larsson K.H."/>
            <person name="Matsuura K."/>
            <person name="Barry K."/>
            <person name="Labutti K."/>
            <person name="Kuo R."/>
            <person name="Ohm R.A."/>
            <person name="Bhattacharya S.S."/>
            <person name="Shirouzu T."/>
            <person name="Yoshinaga Y."/>
            <person name="Martin F.M."/>
            <person name="Grigoriev I.V."/>
            <person name="Hibbett D.S."/>
        </authorList>
    </citation>
    <scope>NUCLEOTIDE SEQUENCE [LARGE SCALE GENOMIC DNA]</scope>
    <source>
        <strain evidence="1 2">L-15889</strain>
    </source>
</reference>
<sequence>MDKSSSSSPTYSERYADVTISSSDGVLFKLHRKNLEVYSEGFPGTDVPVHGEVVALTEKASTLELLFQYMYRERQPDLGKVHLDELALLAEAAEKYLVYSAMGVCKVHMQLAISVMPLKVLGYAAKHSYESLCVDAAQLTIDAKAVDALQHMDLICFAKWASAFAG</sequence>
<dbReference type="AlphaFoldDB" id="A0A165QGT1"/>
<dbReference type="SUPFAM" id="SSF54695">
    <property type="entry name" value="POZ domain"/>
    <property type="match status" value="1"/>
</dbReference>
<dbReference type="OrthoDB" id="3184970at2759"/>
<organism evidence="1 2">
    <name type="scientific">Daedalea quercina L-15889</name>
    <dbReference type="NCBI Taxonomy" id="1314783"/>
    <lineage>
        <taxon>Eukaryota</taxon>
        <taxon>Fungi</taxon>
        <taxon>Dikarya</taxon>
        <taxon>Basidiomycota</taxon>
        <taxon>Agaricomycotina</taxon>
        <taxon>Agaricomycetes</taxon>
        <taxon>Polyporales</taxon>
        <taxon>Fomitopsis</taxon>
    </lineage>
</organism>
<proteinExistence type="predicted"/>
<keyword evidence="2" id="KW-1185">Reference proteome</keyword>
<dbReference type="EMBL" id="KV429058">
    <property type="protein sequence ID" value="KZT69452.1"/>
    <property type="molecule type" value="Genomic_DNA"/>
</dbReference>
<dbReference type="InterPro" id="IPR011333">
    <property type="entry name" value="SKP1/BTB/POZ_sf"/>
</dbReference>
<evidence type="ECO:0008006" key="3">
    <source>
        <dbReference type="Google" id="ProtNLM"/>
    </source>
</evidence>
<dbReference type="STRING" id="1314783.A0A165QGT1"/>